<protein>
    <submittedName>
        <fullName evidence="1">Uncharacterized protein</fullName>
    </submittedName>
</protein>
<proteinExistence type="predicted"/>
<dbReference type="AlphaFoldDB" id="A0A484G4A0"/>
<name>A0A484G4A0_COLOR</name>
<dbReference type="Proteomes" id="UP000014480">
    <property type="component" value="Unassembled WGS sequence"/>
</dbReference>
<comment type="caution">
    <text evidence="1">The sequence shown here is derived from an EMBL/GenBank/DDBJ whole genome shotgun (WGS) entry which is preliminary data.</text>
</comment>
<keyword evidence="2" id="KW-1185">Reference proteome</keyword>
<organism evidence="1 2">
    <name type="scientific">Colletotrichum orbiculare (strain 104-T / ATCC 96160 / CBS 514.97 / LARS 414 / MAFF 240422)</name>
    <name type="common">Cucumber anthracnose fungus</name>
    <name type="synonym">Colletotrichum lagenarium</name>
    <dbReference type="NCBI Taxonomy" id="1213857"/>
    <lineage>
        <taxon>Eukaryota</taxon>
        <taxon>Fungi</taxon>
        <taxon>Dikarya</taxon>
        <taxon>Ascomycota</taxon>
        <taxon>Pezizomycotina</taxon>
        <taxon>Sordariomycetes</taxon>
        <taxon>Hypocreomycetidae</taxon>
        <taxon>Glomerellales</taxon>
        <taxon>Glomerellaceae</taxon>
        <taxon>Colletotrichum</taxon>
        <taxon>Colletotrichum orbiculare species complex</taxon>
    </lineage>
</organism>
<dbReference type="EMBL" id="AMCV02000002">
    <property type="protein sequence ID" value="TDZ25072.1"/>
    <property type="molecule type" value="Genomic_DNA"/>
</dbReference>
<gene>
    <name evidence="1" type="ORF">Cob_v001679</name>
</gene>
<sequence length="84" mass="9654">MRDAQYVTIVRTFGLQLLPTSNCPSCAWWSSARHQPFQSIITRDPRTSLNRWVVPIYTVSASRTDESDPYLTCRSTAFLDRRGT</sequence>
<reference evidence="2" key="1">
    <citation type="journal article" date="2013" name="New Phytol.">
        <title>Comparative genomic and transcriptomic analyses reveal the hemibiotrophic stage shift of Colletotrichum fungi.</title>
        <authorList>
            <person name="Gan P."/>
            <person name="Ikeda K."/>
            <person name="Irieda H."/>
            <person name="Narusaka M."/>
            <person name="O'Connell R.J."/>
            <person name="Narusaka Y."/>
            <person name="Takano Y."/>
            <person name="Kubo Y."/>
            <person name="Shirasu K."/>
        </authorList>
    </citation>
    <scope>NUCLEOTIDE SEQUENCE [LARGE SCALE GENOMIC DNA]</scope>
    <source>
        <strain evidence="2">104-T / ATCC 96160 / CBS 514.97 / LARS 414 / MAFF 240422</strain>
    </source>
</reference>
<accession>A0A484G4A0</accession>
<evidence type="ECO:0000313" key="1">
    <source>
        <dbReference type="EMBL" id="TDZ25072.1"/>
    </source>
</evidence>
<evidence type="ECO:0000313" key="2">
    <source>
        <dbReference type="Proteomes" id="UP000014480"/>
    </source>
</evidence>
<reference evidence="2" key="2">
    <citation type="journal article" date="2019" name="Mol. Plant Microbe Interact.">
        <title>Genome sequence resources for four phytopathogenic fungi from the Colletotrichum orbiculare species complex.</title>
        <authorList>
            <person name="Gan P."/>
            <person name="Tsushima A."/>
            <person name="Narusaka M."/>
            <person name="Narusaka Y."/>
            <person name="Takano Y."/>
            <person name="Kubo Y."/>
            <person name="Shirasu K."/>
        </authorList>
    </citation>
    <scope>GENOME REANNOTATION</scope>
    <source>
        <strain evidence="2">104-T / ATCC 96160 / CBS 514.97 / LARS 414 / MAFF 240422</strain>
    </source>
</reference>